<dbReference type="AlphaFoldDB" id="F2JYS3"/>
<dbReference type="SUPFAM" id="SSF109854">
    <property type="entry name" value="DinB/YfiT-like putative metalloenzymes"/>
    <property type="match status" value="1"/>
</dbReference>
<dbReference type="RefSeq" id="WP_013659604.1">
    <property type="nucleotide sequence ID" value="NC_015276.1"/>
</dbReference>
<protein>
    <recommendedName>
        <fullName evidence="3">DinB-like domain-containing protein</fullName>
    </recommendedName>
</protein>
<dbReference type="eggNOG" id="COG2318">
    <property type="taxonomic scope" value="Bacteria"/>
</dbReference>
<evidence type="ECO:0000313" key="2">
    <source>
        <dbReference type="Proteomes" id="UP000001062"/>
    </source>
</evidence>
<name>F2JYS3_MARM1</name>
<keyword evidence="2" id="KW-1185">Reference proteome</keyword>
<evidence type="ECO:0008006" key="3">
    <source>
        <dbReference type="Google" id="ProtNLM"/>
    </source>
</evidence>
<dbReference type="KEGG" id="mme:Marme_0398"/>
<reference evidence="1 2" key="1">
    <citation type="journal article" date="2012" name="Stand. Genomic Sci.">
        <title>Complete genome sequence of the melanogenic marine bacterium Marinomonas mediterranea type strain (MMB-1(T)).</title>
        <authorList>
            <person name="Lucas-Elio P."/>
            <person name="Goodwin L."/>
            <person name="Woyke T."/>
            <person name="Pitluck S."/>
            <person name="Nolan M."/>
            <person name="Kyrpides N.C."/>
            <person name="Detter J.C."/>
            <person name="Copeland A."/>
            <person name="Teshima H."/>
            <person name="Bruce D."/>
            <person name="Detter C."/>
            <person name="Tapia R."/>
            <person name="Han S."/>
            <person name="Land M.L."/>
            <person name="Ivanova N."/>
            <person name="Mikhailova N."/>
            <person name="Johnston A.W."/>
            <person name="Sanchez-Amat A."/>
        </authorList>
    </citation>
    <scope>NUCLEOTIDE SEQUENCE [LARGE SCALE GENOMIC DNA]</scope>
    <source>
        <strain evidence="2">ATCC 700492 / JCM 21426 / NBRC 103028 / MMB-1</strain>
    </source>
</reference>
<evidence type="ECO:0000313" key="1">
    <source>
        <dbReference type="EMBL" id="ADZ89698.1"/>
    </source>
</evidence>
<organism evidence="1 2">
    <name type="scientific">Marinomonas mediterranea (strain ATCC 700492 / JCM 21426 / NBRC 103028 / MMB-1)</name>
    <dbReference type="NCBI Taxonomy" id="717774"/>
    <lineage>
        <taxon>Bacteria</taxon>
        <taxon>Pseudomonadati</taxon>
        <taxon>Pseudomonadota</taxon>
        <taxon>Gammaproteobacteria</taxon>
        <taxon>Oceanospirillales</taxon>
        <taxon>Oceanospirillaceae</taxon>
        <taxon>Marinomonas</taxon>
    </lineage>
</organism>
<dbReference type="HOGENOM" id="CLU_083400_0_0_6"/>
<proteinExistence type="predicted"/>
<dbReference type="Proteomes" id="UP000001062">
    <property type="component" value="Chromosome"/>
</dbReference>
<dbReference type="PATRIC" id="fig|717774.3.peg.407"/>
<accession>F2JYS3</accession>
<dbReference type="STRING" id="717774.Marme_0398"/>
<dbReference type="EMBL" id="CP002583">
    <property type="protein sequence ID" value="ADZ89698.1"/>
    <property type="molecule type" value="Genomic_DNA"/>
</dbReference>
<dbReference type="PANTHER" id="PTHR39473">
    <property type="match status" value="1"/>
</dbReference>
<dbReference type="PANTHER" id="PTHR39473:SF1">
    <property type="entry name" value="DINB-LIKE DOMAIN-CONTAINING PROTEIN"/>
    <property type="match status" value="1"/>
</dbReference>
<gene>
    <name evidence="1" type="ordered locus">Marme_0398</name>
</gene>
<dbReference type="InterPro" id="IPR034660">
    <property type="entry name" value="DinB/YfiT-like"/>
</dbReference>
<sequence length="203" mass="22223">MTVISINSMTDNEEMAAIEGGLEVLQQGLDCLNSLSQDQYVHIAKPHMMSSIGAHYRHLLDVFHAVASGVNREEERSNAKSKAQARENCAEKITVDYNLRRRGHDVETSIKVAKQELKAMQAWLLSLNSAQLNQAICVINEVSVSRLVSSKTSSTLGREITFASLHANHHYAMIKVALSLSSVEANALFGIAPATATYLRGES</sequence>